<dbReference type="RefSeq" id="WP_020910630.1">
    <property type="nucleotide sequence ID" value="NC_011566.1"/>
</dbReference>
<dbReference type="AlphaFoldDB" id="B8CHX2"/>
<evidence type="ECO:0000256" key="4">
    <source>
        <dbReference type="ARBA" id="ARBA00022989"/>
    </source>
</evidence>
<evidence type="ECO:0000256" key="1">
    <source>
        <dbReference type="ARBA" id="ARBA00004167"/>
    </source>
</evidence>
<accession>B8CHX2</accession>
<gene>
    <name evidence="7" type="ordered locus">swp_0416</name>
</gene>
<dbReference type="PANTHER" id="PTHR34478">
    <property type="entry name" value="PROTEIN LEMA"/>
    <property type="match status" value="1"/>
</dbReference>
<dbReference type="SUPFAM" id="SSF140478">
    <property type="entry name" value="LemA-like"/>
    <property type="match status" value="1"/>
</dbReference>
<dbReference type="Gene3D" id="1.20.1440.20">
    <property type="entry name" value="LemA-like domain"/>
    <property type="match status" value="1"/>
</dbReference>
<keyword evidence="5 6" id="KW-0472">Membrane</keyword>
<evidence type="ECO:0000256" key="6">
    <source>
        <dbReference type="SAM" id="Phobius"/>
    </source>
</evidence>
<dbReference type="EMBL" id="CP000472">
    <property type="protein sequence ID" value="ACJ27248.1"/>
    <property type="molecule type" value="Genomic_DNA"/>
</dbReference>
<dbReference type="Pfam" id="PF04011">
    <property type="entry name" value="LemA"/>
    <property type="match status" value="1"/>
</dbReference>
<comment type="subcellular location">
    <subcellularLocation>
        <location evidence="1">Membrane</location>
        <topology evidence="1">Single-pass membrane protein</topology>
    </subcellularLocation>
</comment>
<dbReference type="eggNOG" id="COG1704">
    <property type="taxonomic scope" value="Bacteria"/>
</dbReference>
<feature type="transmembrane region" description="Helical" evidence="6">
    <location>
        <begin position="6"/>
        <end position="25"/>
    </location>
</feature>
<reference evidence="7 8" key="1">
    <citation type="journal article" date="2008" name="PLoS ONE">
        <title>Environmental adaptation: genomic analysis of the piezotolerant and psychrotolerant deep-sea iron reducing bacterium Shewanella piezotolerans WP3.</title>
        <authorList>
            <person name="Wang F."/>
            <person name="Wang J."/>
            <person name="Jian H."/>
            <person name="Zhang B."/>
            <person name="Li S."/>
            <person name="Wang F."/>
            <person name="Zeng X."/>
            <person name="Gao L."/>
            <person name="Bartlett D.H."/>
            <person name="Yu J."/>
            <person name="Hu S."/>
            <person name="Xiao X."/>
        </authorList>
    </citation>
    <scope>NUCLEOTIDE SEQUENCE [LARGE SCALE GENOMIC DNA]</scope>
    <source>
        <strain evidence="8">WP3 / JCM 13877</strain>
    </source>
</reference>
<dbReference type="PANTHER" id="PTHR34478:SF1">
    <property type="entry name" value="PROTEIN LEMA"/>
    <property type="match status" value="1"/>
</dbReference>
<name>B8CHX2_SHEPW</name>
<comment type="similarity">
    <text evidence="2">Belongs to the LemA family.</text>
</comment>
<dbReference type="OrthoDB" id="9804152at2"/>
<keyword evidence="3 6" id="KW-0812">Transmembrane</keyword>
<evidence type="ECO:0000313" key="8">
    <source>
        <dbReference type="Proteomes" id="UP000000753"/>
    </source>
</evidence>
<dbReference type="InterPro" id="IPR023353">
    <property type="entry name" value="LemA-like_dom_sf"/>
</dbReference>
<sequence>MFEQVIAGTIIVSVIGTIIALYNSIVSEHKSVQQSWDDVIVIERQRMRILPELEKVLNEHKLFESDVFKKIAALRNSVEQLDGKEIEPSRCSEVSNVSEQLMQSLRFVSESYPELKASESFSKNMAEIVNQEEHVGAALRVFNQNVAIFNTRIESFPSNMINGVLNKKKPVDNFVDQSASGSFDYSPNL</sequence>
<dbReference type="KEGG" id="swp:swp_0416"/>
<proteinExistence type="inferred from homology"/>
<dbReference type="Proteomes" id="UP000000753">
    <property type="component" value="Chromosome"/>
</dbReference>
<evidence type="ECO:0000256" key="3">
    <source>
        <dbReference type="ARBA" id="ARBA00022692"/>
    </source>
</evidence>
<dbReference type="InterPro" id="IPR007156">
    <property type="entry name" value="MamQ_LemA"/>
</dbReference>
<evidence type="ECO:0000256" key="2">
    <source>
        <dbReference type="ARBA" id="ARBA00008854"/>
    </source>
</evidence>
<organism evidence="7 8">
    <name type="scientific">Shewanella piezotolerans (strain WP3 / JCM 13877)</name>
    <dbReference type="NCBI Taxonomy" id="225849"/>
    <lineage>
        <taxon>Bacteria</taxon>
        <taxon>Pseudomonadati</taxon>
        <taxon>Pseudomonadota</taxon>
        <taxon>Gammaproteobacteria</taxon>
        <taxon>Alteromonadales</taxon>
        <taxon>Shewanellaceae</taxon>
        <taxon>Shewanella</taxon>
    </lineage>
</organism>
<evidence type="ECO:0000256" key="5">
    <source>
        <dbReference type="ARBA" id="ARBA00023136"/>
    </source>
</evidence>
<keyword evidence="4 6" id="KW-1133">Transmembrane helix</keyword>
<dbReference type="STRING" id="225849.swp_0416"/>
<dbReference type="HOGENOM" id="CLU_056714_3_2_6"/>
<protein>
    <submittedName>
        <fullName evidence="7">LemA protein</fullName>
    </submittedName>
</protein>
<keyword evidence="8" id="KW-1185">Reference proteome</keyword>
<dbReference type="GO" id="GO:0016020">
    <property type="term" value="C:membrane"/>
    <property type="evidence" value="ECO:0007669"/>
    <property type="project" value="UniProtKB-SubCell"/>
</dbReference>
<evidence type="ECO:0000313" key="7">
    <source>
        <dbReference type="EMBL" id="ACJ27248.1"/>
    </source>
</evidence>